<keyword evidence="5" id="KW-1185">Reference proteome</keyword>
<dbReference type="InterPro" id="IPR013783">
    <property type="entry name" value="Ig-like_fold"/>
</dbReference>
<dbReference type="InterPro" id="IPR050413">
    <property type="entry name" value="TCR_beta_variable"/>
</dbReference>
<dbReference type="CDD" id="cd00099">
    <property type="entry name" value="IgV"/>
    <property type="match status" value="1"/>
</dbReference>
<evidence type="ECO:0000256" key="1">
    <source>
        <dbReference type="ARBA" id="ARBA00022729"/>
    </source>
</evidence>
<dbReference type="Gene3D" id="2.60.40.10">
    <property type="entry name" value="Immunoglobulins"/>
    <property type="match status" value="1"/>
</dbReference>
<evidence type="ECO:0000256" key="2">
    <source>
        <dbReference type="ARBA" id="ARBA00022859"/>
    </source>
</evidence>
<dbReference type="GO" id="GO:0005886">
    <property type="term" value="C:plasma membrane"/>
    <property type="evidence" value="ECO:0007669"/>
    <property type="project" value="TreeGrafter"/>
</dbReference>
<dbReference type="GO" id="GO:0002376">
    <property type="term" value="P:immune system process"/>
    <property type="evidence" value="ECO:0007669"/>
    <property type="project" value="UniProtKB-KW"/>
</dbReference>
<dbReference type="PANTHER" id="PTHR23268">
    <property type="entry name" value="T-CELL RECEPTOR BETA CHAIN"/>
    <property type="match status" value="1"/>
</dbReference>
<reference evidence="4" key="2">
    <citation type="submission" date="2025-09" db="UniProtKB">
        <authorList>
            <consortium name="Ensembl"/>
        </authorList>
    </citation>
    <scope>IDENTIFICATION</scope>
</reference>
<evidence type="ECO:0000313" key="5">
    <source>
        <dbReference type="Proteomes" id="UP000694393"/>
    </source>
</evidence>
<dbReference type="GO" id="GO:0007166">
    <property type="term" value="P:cell surface receptor signaling pathway"/>
    <property type="evidence" value="ECO:0007669"/>
    <property type="project" value="TreeGrafter"/>
</dbReference>
<keyword evidence="2" id="KW-0391">Immunity</keyword>
<evidence type="ECO:0000313" key="4">
    <source>
        <dbReference type="Ensembl" id="ENSPCEP00000013626.1"/>
    </source>
</evidence>
<name>A0A8C8VJY8_9SAUR</name>
<dbReference type="SMART" id="SM00406">
    <property type="entry name" value="IGv"/>
    <property type="match status" value="1"/>
</dbReference>
<dbReference type="Ensembl" id="ENSPCET00000014130.1">
    <property type="protein sequence ID" value="ENSPCEP00000013626.1"/>
    <property type="gene ID" value="ENSPCEG00000010800.1"/>
</dbReference>
<protein>
    <recommendedName>
        <fullName evidence="3">Ig-like domain-containing protein</fullName>
    </recommendedName>
</protein>
<dbReference type="InterPro" id="IPR007110">
    <property type="entry name" value="Ig-like_dom"/>
</dbReference>
<dbReference type="InterPro" id="IPR036179">
    <property type="entry name" value="Ig-like_dom_sf"/>
</dbReference>
<sequence length="117" mass="13010">DKYKISLFLQGGTHSATIVQNPQSVEEQLGKQASIECSLKGASDPFFYWYKQLPGGQIHMLAYSTYTDQVENTGPSHFSASRPKDEKFFLSINGLLMEHSAVYFCASSLNTALQSHL</sequence>
<feature type="domain" description="Ig-like" evidence="3">
    <location>
        <begin position="16"/>
        <end position="117"/>
    </location>
</feature>
<proteinExistence type="predicted"/>
<accession>A0A8C8VJY8</accession>
<dbReference type="AlphaFoldDB" id="A0A8C8VJY8"/>
<dbReference type="Pfam" id="PF07686">
    <property type="entry name" value="V-set"/>
    <property type="match status" value="1"/>
</dbReference>
<dbReference type="PANTHER" id="PTHR23268:SF31">
    <property type="entry name" value="T CELL RECEPTOR BETA VARIABLE 30"/>
    <property type="match status" value="1"/>
</dbReference>
<dbReference type="InterPro" id="IPR013106">
    <property type="entry name" value="Ig_V-set"/>
</dbReference>
<evidence type="ECO:0000259" key="3">
    <source>
        <dbReference type="PROSITE" id="PS50835"/>
    </source>
</evidence>
<organism evidence="4 5">
    <name type="scientific">Pelusios castaneus</name>
    <name type="common">West African mud turtle</name>
    <dbReference type="NCBI Taxonomy" id="367368"/>
    <lineage>
        <taxon>Eukaryota</taxon>
        <taxon>Metazoa</taxon>
        <taxon>Chordata</taxon>
        <taxon>Craniata</taxon>
        <taxon>Vertebrata</taxon>
        <taxon>Euteleostomi</taxon>
        <taxon>Archelosauria</taxon>
        <taxon>Testudinata</taxon>
        <taxon>Testudines</taxon>
        <taxon>Pleurodira</taxon>
        <taxon>Pelomedusidae</taxon>
        <taxon>Pelusios</taxon>
    </lineage>
</organism>
<reference evidence="4" key="1">
    <citation type="submission" date="2025-08" db="UniProtKB">
        <authorList>
            <consortium name="Ensembl"/>
        </authorList>
    </citation>
    <scope>IDENTIFICATION</scope>
</reference>
<dbReference type="SUPFAM" id="SSF48726">
    <property type="entry name" value="Immunoglobulin"/>
    <property type="match status" value="1"/>
</dbReference>
<dbReference type="PROSITE" id="PS50835">
    <property type="entry name" value="IG_LIKE"/>
    <property type="match status" value="1"/>
</dbReference>
<keyword evidence="1" id="KW-0732">Signal</keyword>
<dbReference type="Proteomes" id="UP000694393">
    <property type="component" value="Unplaced"/>
</dbReference>